<gene>
    <name evidence="7" type="primary">eps12</name>
    <name evidence="7" type="ordered locus">stu1096</name>
</gene>
<evidence type="ECO:0000256" key="5">
    <source>
        <dbReference type="ARBA" id="ARBA00023136"/>
    </source>
</evidence>
<feature type="transmembrane region" description="Helical" evidence="6">
    <location>
        <begin position="336"/>
        <end position="354"/>
    </location>
</feature>
<proteinExistence type="predicted"/>
<feature type="transmembrane region" description="Helical" evidence="6">
    <location>
        <begin position="91"/>
        <end position="113"/>
    </location>
</feature>
<dbReference type="PANTHER" id="PTHR30250:SF26">
    <property type="entry name" value="PSMA PROTEIN"/>
    <property type="match status" value="1"/>
</dbReference>
<feature type="transmembrane region" description="Helical" evidence="6">
    <location>
        <begin position="428"/>
        <end position="447"/>
    </location>
</feature>
<dbReference type="PANTHER" id="PTHR30250">
    <property type="entry name" value="PST FAMILY PREDICTED COLANIC ACID TRANSPORTER"/>
    <property type="match status" value="1"/>
</dbReference>
<dbReference type="Proteomes" id="UP000001170">
    <property type="component" value="Chromosome"/>
</dbReference>
<feature type="transmembrane region" description="Helical" evidence="6">
    <location>
        <begin position="375"/>
        <end position="408"/>
    </location>
</feature>
<keyword evidence="2" id="KW-1003">Cell membrane</keyword>
<protein>
    <submittedName>
        <fullName evidence="7">Exopolysaccharide biosynthesis protein, predicted membrane protein</fullName>
    </submittedName>
</protein>
<feature type="transmembrane region" description="Helical" evidence="6">
    <location>
        <begin position="182"/>
        <end position="204"/>
    </location>
</feature>
<evidence type="ECO:0000256" key="3">
    <source>
        <dbReference type="ARBA" id="ARBA00022692"/>
    </source>
</evidence>
<feature type="transmembrane region" description="Helical" evidence="6">
    <location>
        <begin position="47"/>
        <end position="70"/>
    </location>
</feature>
<dbReference type="PATRIC" id="fig|264199.4.peg.1073"/>
<keyword evidence="8" id="KW-1185">Reference proteome</keyword>
<feature type="transmembrane region" description="Helical" evidence="6">
    <location>
        <begin position="155"/>
        <end position="176"/>
    </location>
</feature>
<keyword evidence="4 6" id="KW-1133">Transmembrane helix</keyword>
<comment type="subcellular location">
    <subcellularLocation>
        <location evidence="1">Cell membrane</location>
        <topology evidence="1">Multi-pass membrane protein</topology>
    </subcellularLocation>
</comment>
<dbReference type="EMBL" id="CP000023">
    <property type="protein sequence ID" value="AAV60735.1"/>
    <property type="molecule type" value="Genomic_DNA"/>
</dbReference>
<evidence type="ECO:0000256" key="2">
    <source>
        <dbReference type="ARBA" id="ARBA00022475"/>
    </source>
</evidence>
<dbReference type="InterPro" id="IPR050833">
    <property type="entry name" value="Poly_Biosynth_Transport"/>
</dbReference>
<reference evidence="7 8" key="1">
    <citation type="journal article" date="2004" name="Nat. Biotechnol.">
        <title>Complete sequence and comparative genome analysis of the dairy bacterium Streptococcus thermophilus.</title>
        <authorList>
            <person name="Bolotin A."/>
            <person name="Quinquis B."/>
            <person name="Renault P."/>
            <person name="Sorokin A."/>
            <person name="Ehrlich S.D."/>
            <person name="Kulakauskas S."/>
            <person name="Lapidus A."/>
            <person name="Goltsman E."/>
            <person name="Mazur M."/>
            <person name="Pusch G.D."/>
            <person name="Fonstein M."/>
            <person name="Overbeek R."/>
            <person name="Kyprides N."/>
            <person name="Purnelle B."/>
            <person name="Prozzi D."/>
            <person name="Ngui K."/>
            <person name="Masuy D."/>
            <person name="Hancy F."/>
            <person name="Burteau S."/>
            <person name="Boutry M."/>
            <person name="Delcour J."/>
            <person name="Goffeau A."/>
            <person name="Hols P."/>
        </authorList>
    </citation>
    <scope>NUCLEOTIDE SEQUENCE [LARGE SCALE GENOMIC DNA]</scope>
    <source>
        <strain evidence="8">ATCC BAA-250 / LMG 18311</strain>
    </source>
</reference>
<feature type="transmembrane region" description="Helical" evidence="6">
    <location>
        <begin position="119"/>
        <end position="143"/>
    </location>
</feature>
<dbReference type="HOGENOM" id="CLU_040766_0_0_9"/>
<accession>Q5M4A1</accession>
<evidence type="ECO:0000256" key="1">
    <source>
        <dbReference type="ARBA" id="ARBA00004651"/>
    </source>
</evidence>
<dbReference type="GO" id="GO:0005886">
    <property type="term" value="C:plasma membrane"/>
    <property type="evidence" value="ECO:0007669"/>
    <property type="project" value="UniProtKB-SubCell"/>
</dbReference>
<dbReference type="KEGG" id="stl:stu1096"/>
<evidence type="ECO:0000256" key="4">
    <source>
        <dbReference type="ARBA" id="ARBA00022989"/>
    </source>
</evidence>
<keyword evidence="5 6" id="KW-0472">Membrane</keyword>
<feature type="transmembrane region" description="Helical" evidence="6">
    <location>
        <begin position="459"/>
        <end position="484"/>
    </location>
</feature>
<feature type="transmembrane region" description="Helical" evidence="6">
    <location>
        <begin position="294"/>
        <end position="324"/>
    </location>
</feature>
<evidence type="ECO:0000313" key="7">
    <source>
        <dbReference type="EMBL" id="AAV60735.1"/>
    </source>
</evidence>
<evidence type="ECO:0000313" key="8">
    <source>
        <dbReference type="Proteomes" id="UP000001170"/>
    </source>
</evidence>
<sequence length="499" mass="56613">MNRRKKFIYNSFSSLIKQLIGLLSTLILPRMMLVAYGSEVNGLVSSIGQFLALISLFDAGMGVVIEASLYKPLALKDNLEINRVLSSGKRFYNKVVLLLLFYVVAISLFYPTFTEKNFSFLYIFILIWAISINLFGQYYFGVLNGVLISADQKSYIFNWVYTFATLANTVLSVFLIKIGASIHIVELVSSIVFLIRPLLLAVYVKRNYNINWSEKYDGEPIKQKWNGFTQHLATIVVGNTDVVVLTFFASLKDISIYTIYIIVVNGLKELVASSMGGVKSIFGDMLAKKERQKLFVFFQAVEFVSHWLVMFIYTASAILIVPFVSVYTKGIHDANYINIMFGVLISLAYATYCLRIPYNTLIMSAGHFKETQNSALVEATVNIVISVLLVFKFGLVGVAMGTLCAMIYRLFSLSLYANKKILQKNNFYTIKLFIFDILYFVFCNIVFKKLSVTICNSYLDWLLLSLKTGVMTFAIMTILVSLFFRGEIKLLYNYKKGTL</sequence>
<dbReference type="AlphaFoldDB" id="Q5M4A1"/>
<keyword evidence="3 6" id="KW-0812">Transmembrane</keyword>
<dbReference type="STRING" id="264199.stu1096"/>
<organism evidence="7 8">
    <name type="scientific">Streptococcus thermophilus (strain ATCC BAA-250 / LMG 18311)</name>
    <dbReference type="NCBI Taxonomy" id="264199"/>
    <lineage>
        <taxon>Bacteria</taxon>
        <taxon>Bacillati</taxon>
        <taxon>Bacillota</taxon>
        <taxon>Bacilli</taxon>
        <taxon>Lactobacillales</taxon>
        <taxon>Streptococcaceae</taxon>
        <taxon>Streptococcus</taxon>
    </lineage>
</organism>
<evidence type="ECO:0000256" key="6">
    <source>
        <dbReference type="SAM" id="Phobius"/>
    </source>
</evidence>
<name>Q5M4A1_STRT2</name>
<dbReference type="eggNOG" id="COG2244">
    <property type="taxonomic scope" value="Bacteria"/>
</dbReference>